<dbReference type="EMBL" id="CACVAU010000013">
    <property type="protein sequence ID" value="CAA6804113.1"/>
    <property type="molecule type" value="Genomic_DNA"/>
</dbReference>
<proteinExistence type="predicted"/>
<feature type="transmembrane region" description="Helical" evidence="1">
    <location>
        <begin position="12"/>
        <end position="31"/>
    </location>
</feature>
<dbReference type="AlphaFoldDB" id="A0A6S6S8J3"/>
<keyword evidence="1" id="KW-1133">Transmembrane helix</keyword>
<feature type="transmembrane region" description="Helical" evidence="1">
    <location>
        <begin position="51"/>
        <end position="69"/>
    </location>
</feature>
<name>A0A6S6S8J3_9BACT</name>
<gene>
    <name evidence="2" type="ORF">HELGO_WM11813</name>
</gene>
<reference evidence="2" key="1">
    <citation type="submission" date="2020-01" db="EMBL/GenBank/DDBJ databases">
        <authorList>
            <person name="Meier V. D."/>
            <person name="Meier V D."/>
        </authorList>
    </citation>
    <scope>NUCLEOTIDE SEQUENCE</scope>
    <source>
        <strain evidence="2">HLG_WM_MAG_05</strain>
    </source>
</reference>
<feature type="transmembrane region" description="Helical" evidence="1">
    <location>
        <begin position="108"/>
        <end position="130"/>
    </location>
</feature>
<keyword evidence="1" id="KW-0472">Membrane</keyword>
<accession>A0A6S6S8J3</accession>
<evidence type="ECO:0000256" key="1">
    <source>
        <dbReference type="SAM" id="Phobius"/>
    </source>
</evidence>
<organism evidence="2">
    <name type="scientific">uncultured Sulfurovum sp</name>
    <dbReference type="NCBI Taxonomy" id="269237"/>
    <lineage>
        <taxon>Bacteria</taxon>
        <taxon>Pseudomonadati</taxon>
        <taxon>Campylobacterota</taxon>
        <taxon>Epsilonproteobacteria</taxon>
        <taxon>Campylobacterales</taxon>
        <taxon>Sulfurovaceae</taxon>
        <taxon>Sulfurovum</taxon>
        <taxon>environmental samples</taxon>
    </lineage>
</organism>
<keyword evidence="1" id="KW-0812">Transmembrane</keyword>
<evidence type="ECO:0000313" key="2">
    <source>
        <dbReference type="EMBL" id="CAA6804113.1"/>
    </source>
</evidence>
<protein>
    <submittedName>
        <fullName evidence="2">Membrane protein</fullName>
    </submittedName>
</protein>
<sequence>MHTTNIPTWTKVVLVLSGIYNIVWGGLVAAFPAEFLALGGFTNLDPLTLTLMKGMAMMVAVYGLTYIVAAPNYLKYWPVVLAGFLARVFGPIGFLINVQEGVFTWDIGIMIIFNDLIWLPFYAVMMFGIYKHLRAK</sequence>
<feature type="transmembrane region" description="Helical" evidence="1">
    <location>
        <begin position="76"/>
        <end position="96"/>
    </location>
</feature>